<feature type="domain" description="DUF5666" evidence="3">
    <location>
        <begin position="290"/>
        <end position="348"/>
    </location>
</feature>
<feature type="compositionally biased region" description="Pro residues" evidence="1">
    <location>
        <begin position="48"/>
        <end position="61"/>
    </location>
</feature>
<dbReference type="AlphaFoldDB" id="A0AAN1WEM4"/>
<evidence type="ECO:0000256" key="2">
    <source>
        <dbReference type="SAM" id="SignalP"/>
    </source>
</evidence>
<reference evidence="4 5" key="1">
    <citation type="journal article" date="2022" name="IScience">
        <title>An ultrasensitive nanofiber-based assay for enzymatic hydrolysis and deep-sea microbial degradation of cellulose.</title>
        <authorList>
            <person name="Tsudome M."/>
            <person name="Tachioka M."/>
            <person name="Miyazaki M."/>
            <person name="Uchimura K."/>
            <person name="Tsuda M."/>
            <person name="Takaki Y."/>
            <person name="Deguchi S."/>
        </authorList>
    </citation>
    <scope>NUCLEOTIDE SEQUENCE [LARGE SCALE GENOMIC DNA]</scope>
    <source>
        <strain evidence="4 5">GE09</strain>
    </source>
</reference>
<dbReference type="RefSeq" id="WP_236985700.1">
    <property type="nucleotide sequence ID" value="NZ_AP023086.1"/>
</dbReference>
<dbReference type="InterPro" id="IPR043724">
    <property type="entry name" value="DUF5666"/>
</dbReference>
<proteinExistence type="predicted"/>
<feature type="chain" id="PRO_5043030636" description="DUF5666 domain-containing protein" evidence="2">
    <location>
        <begin position="20"/>
        <end position="577"/>
    </location>
</feature>
<evidence type="ECO:0000259" key="3">
    <source>
        <dbReference type="Pfam" id="PF18914"/>
    </source>
</evidence>
<evidence type="ECO:0000313" key="4">
    <source>
        <dbReference type="EMBL" id="BCD96194.1"/>
    </source>
</evidence>
<protein>
    <recommendedName>
        <fullName evidence="3">DUF5666 domain-containing protein</fullName>
    </recommendedName>
</protein>
<dbReference type="PROSITE" id="PS51257">
    <property type="entry name" value="PROKAR_LIPOPROTEIN"/>
    <property type="match status" value="1"/>
</dbReference>
<accession>A0AAN1WEM4</accession>
<keyword evidence="2" id="KW-0732">Signal</keyword>
<gene>
    <name evidence="4" type="ORF">MARGE09_P0393</name>
</gene>
<name>A0AAN1WEM4_9GAMM</name>
<evidence type="ECO:0000313" key="5">
    <source>
        <dbReference type="Proteomes" id="UP001320119"/>
    </source>
</evidence>
<keyword evidence="5" id="KW-1185">Reference proteome</keyword>
<evidence type="ECO:0000256" key="1">
    <source>
        <dbReference type="SAM" id="MobiDB-lite"/>
    </source>
</evidence>
<dbReference type="KEGG" id="marq:MARGE09_P0393"/>
<sequence length="577" mass="62180">MTSRYRLSLSIMWRLLALAALCFALTACGSGGDDEVAGIDGSGAPVDPVAPSPEPPELPPIPPLPPEPETDITVAAQGTINGFGSIIVHGDRYDTTHAKFYRHGLPVPESAFEVGDMVAVTGYTLDGVLYAKDVFFDPVLSGRIEQYDEVAGTFTMLGQTVSLDADTVVGGELNDEALWGRNVTVSGWQGDSQIVATRIALNDRPEVTTIRGHVKSNDANSMEAFIGEVWVDYSNVANVPSMQQGDIVLFEGELIKPENGTRYLRATMAVNISVTLSANEVPLESAVVAGIVRNIASYQRFWVNGVEIALTENSQVERGGVGDLASGQLVIVHGAPTAADKMDARNIKIIDFASKLSFTGAIEMIDADSQTITVAGQAFDVVAATSLADLQQVHSRLTLADLRLGDYVVVSAVAHEQGHEALSIKRTTLGVNDRKFDGTDVVMYEWGFPLGNPSNIEGENLLFSGRLHAAHPAMSTLEIGSLDPSDEKIVVRIKIAEENYSRVFEEANVRAEYQATLDLLDKLYEFLAQGRTVWINLQGDDRRATAGIVFADKLHFMVDREGPFIDGDAIPAEDAAQ</sequence>
<dbReference type="Pfam" id="PF18914">
    <property type="entry name" value="DUF5666"/>
    <property type="match status" value="3"/>
</dbReference>
<feature type="region of interest" description="Disordered" evidence="1">
    <location>
        <begin position="36"/>
        <end position="61"/>
    </location>
</feature>
<dbReference type="EMBL" id="AP023086">
    <property type="protein sequence ID" value="BCD96194.1"/>
    <property type="molecule type" value="Genomic_DNA"/>
</dbReference>
<organism evidence="4 5">
    <name type="scientific">Marinagarivorans cellulosilyticus</name>
    <dbReference type="NCBI Taxonomy" id="2721545"/>
    <lineage>
        <taxon>Bacteria</taxon>
        <taxon>Pseudomonadati</taxon>
        <taxon>Pseudomonadota</taxon>
        <taxon>Gammaproteobacteria</taxon>
        <taxon>Cellvibrionales</taxon>
        <taxon>Cellvibrionaceae</taxon>
        <taxon>Marinagarivorans</taxon>
    </lineage>
</organism>
<feature type="domain" description="DUF5666" evidence="3">
    <location>
        <begin position="142"/>
        <end position="199"/>
    </location>
</feature>
<dbReference type="Proteomes" id="UP001320119">
    <property type="component" value="Chromosome"/>
</dbReference>
<feature type="signal peptide" evidence="2">
    <location>
        <begin position="1"/>
        <end position="19"/>
    </location>
</feature>
<feature type="domain" description="DUF5666" evidence="3">
    <location>
        <begin position="359"/>
        <end position="418"/>
    </location>
</feature>